<keyword evidence="7" id="KW-1185">Reference proteome</keyword>
<feature type="compositionally biased region" description="Polar residues" evidence="1">
    <location>
        <begin position="187"/>
        <end position="196"/>
    </location>
</feature>
<dbReference type="EMBL" id="MU864982">
    <property type="protein sequence ID" value="KAK4461881.1"/>
    <property type="molecule type" value="Genomic_DNA"/>
</dbReference>
<dbReference type="InterPro" id="IPR056031">
    <property type="entry name" value="DUF7612"/>
</dbReference>
<name>A0AAV9HQ98_9PEZI</name>
<dbReference type="Pfam" id="PF24589">
    <property type="entry name" value="DUF7614"/>
    <property type="match status" value="1"/>
</dbReference>
<dbReference type="InterPro" id="IPR056032">
    <property type="entry name" value="DUF7613"/>
</dbReference>
<dbReference type="Pfam" id="PF24588">
    <property type="entry name" value="DUF7613"/>
    <property type="match status" value="1"/>
</dbReference>
<dbReference type="AlphaFoldDB" id="A0AAV9HQ98"/>
<feature type="domain" description="DUF7611" evidence="2">
    <location>
        <begin position="568"/>
        <end position="723"/>
    </location>
</feature>
<protein>
    <submittedName>
        <fullName evidence="6">Uncharacterized protein</fullName>
    </submittedName>
</protein>
<feature type="compositionally biased region" description="Pro residues" evidence="1">
    <location>
        <begin position="323"/>
        <end position="332"/>
    </location>
</feature>
<evidence type="ECO:0000256" key="1">
    <source>
        <dbReference type="SAM" id="MobiDB-lite"/>
    </source>
</evidence>
<proteinExistence type="predicted"/>
<reference evidence="6" key="1">
    <citation type="journal article" date="2023" name="Mol. Phylogenet. Evol.">
        <title>Genome-scale phylogeny and comparative genomics of the fungal order Sordariales.</title>
        <authorList>
            <person name="Hensen N."/>
            <person name="Bonometti L."/>
            <person name="Westerberg I."/>
            <person name="Brannstrom I.O."/>
            <person name="Guillou S."/>
            <person name="Cros-Aarteil S."/>
            <person name="Calhoun S."/>
            <person name="Haridas S."/>
            <person name="Kuo A."/>
            <person name="Mondo S."/>
            <person name="Pangilinan J."/>
            <person name="Riley R."/>
            <person name="LaButti K."/>
            <person name="Andreopoulos B."/>
            <person name="Lipzen A."/>
            <person name="Chen C."/>
            <person name="Yan M."/>
            <person name="Daum C."/>
            <person name="Ng V."/>
            <person name="Clum A."/>
            <person name="Steindorff A."/>
            <person name="Ohm R.A."/>
            <person name="Martin F."/>
            <person name="Silar P."/>
            <person name="Natvig D.O."/>
            <person name="Lalanne C."/>
            <person name="Gautier V."/>
            <person name="Ament-Velasquez S.L."/>
            <person name="Kruys A."/>
            <person name="Hutchinson M.I."/>
            <person name="Powell A.J."/>
            <person name="Barry K."/>
            <person name="Miller A.N."/>
            <person name="Grigoriev I.V."/>
            <person name="Debuchy R."/>
            <person name="Gladieux P."/>
            <person name="Hiltunen Thoren M."/>
            <person name="Johannesson H."/>
        </authorList>
    </citation>
    <scope>NUCLEOTIDE SEQUENCE</scope>
    <source>
        <strain evidence="6">PSN324</strain>
    </source>
</reference>
<accession>A0AAV9HQ98</accession>
<evidence type="ECO:0000313" key="6">
    <source>
        <dbReference type="EMBL" id="KAK4461881.1"/>
    </source>
</evidence>
<dbReference type="Pfam" id="PF24586">
    <property type="entry name" value="DUF7611"/>
    <property type="match status" value="1"/>
</dbReference>
<evidence type="ECO:0000259" key="5">
    <source>
        <dbReference type="Pfam" id="PF24589"/>
    </source>
</evidence>
<feature type="domain" description="DUF7613" evidence="4">
    <location>
        <begin position="861"/>
        <end position="1011"/>
    </location>
</feature>
<gene>
    <name evidence="6" type="ORF">QBC42DRAFT_269167</name>
</gene>
<evidence type="ECO:0000313" key="7">
    <source>
        <dbReference type="Proteomes" id="UP001321749"/>
    </source>
</evidence>
<dbReference type="InterPro" id="IPR056033">
    <property type="entry name" value="DUF7614"/>
</dbReference>
<evidence type="ECO:0000259" key="2">
    <source>
        <dbReference type="Pfam" id="PF24586"/>
    </source>
</evidence>
<evidence type="ECO:0000259" key="4">
    <source>
        <dbReference type="Pfam" id="PF24588"/>
    </source>
</evidence>
<organism evidence="6 7">
    <name type="scientific">Cladorrhinum samala</name>
    <dbReference type="NCBI Taxonomy" id="585594"/>
    <lineage>
        <taxon>Eukaryota</taxon>
        <taxon>Fungi</taxon>
        <taxon>Dikarya</taxon>
        <taxon>Ascomycota</taxon>
        <taxon>Pezizomycotina</taxon>
        <taxon>Sordariomycetes</taxon>
        <taxon>Sordariomycetidae</taxon>
        <taxon>Sordariales</taxon>
        <taxon>Podosporaceae</taxon>
        <taxon>Cladorrhinum</taxon>
    </lineage>
</organism>
<feature type="domain" description="DUF7614" evidence="5">
    <location>
        <begin position="1017"/>
        <end position="1152"/>
    </location>
</feature>
<dbReference type="InterPro" id="IPR056030">
    <property type="entry name" value="DUF7611"/>
</dbReference>
<feature type="domain" description="DUF7612" evidence="3">
    <location>
        <begin position="725"/>
        <end position="857"/>
    </location>
</feature>
<feature type="compositionally biased region" description="Pro residues" evidence="1">
    <location>
        <begin position="300"/>
        <end position="310"/>
    </location>
</feature>
<feature type="compositionally biased region" description="Polar residues" evidence="1">
    <location>
        <begin position="278"/>
        <end position="299"/>
    </location>
</feature>
<feature type="compositionally biased region" description="Polar residues" evidence="1">
    <location>
        <begin position="97"/>
        <end position="106"/>
    </location>
</feature>
<evidence type="ECO:0000259" key="3">
    <source>
        <dbReference type="Pfam" id="PF24587"/>
    </source>
</evidence>
<feature type="region of interest" description="Disordered" evidence="1">
    <location>
        <begin position="174"/>
        <end position="360"/>
    </location>
</feature>
<reference evidence="6" key="2">
    <citation type="submission" date="2023-06" db="EMBL/GenBank/DDBJ databases">
        <authorList>
            <consortium name="Lawrence Berkeley National Laboratory"/>
            <person name="Mondo S.J."/>
            <person name="Hensen N."/>
            <person name="Bonometti L."/>
            <person name="Westerberg I."/>
            <person name="Brannstrom I.O."/>
            <person name="Guillou S."/>
            <person name="Cros-Aarteil S."/>
            <person name="Calhoun S."/>
            <person name="Haridas S."/>
            <person name="Kuo A."/>
            <person name="Pangilinan J."/>
            <person name="Riley R."/>
            <person name="Labutti K."/>
            <person name="Andreopoulos B."/>
            <person name="Lipzen A."/>
            <person name="Chen C."/>
            <person name="Yanf M."/>
            <person name="Daum C."/>
            <person name="Ng V."/>
            <person name="Clum A."/>
            <person name="Steindorff A."/>
            <person name="Ohm R."/>
            <person name="Martin F."/>
            <person name="Silar P."/>
            <person name="Natvig D."/>
            <person name="Lalanne C."/>
            <person name="Gautier V."/>
            <person name="Ament-Velasquez S.L."/>
            <person name="Kruys A."/>
            <person name="Hutchinson M.I."/>
            <person name="Powell A.J."/>
            <person name="Barry K."/>
            <person name="Miller A.N."/>
            <person name="Grigoriev I.V."/>
            <person name="Debuchy R."/>
            <person name="Gladieux P."/>
            <person name="Thoren M.H."/>
            <person name="Johannesson H."/>
        </authorList>
    </citation>
    <scope>NUCLEOTIDE SEQUENCE</scope>
    <source>
        <strain evidence="6">PSN324</strain>
    </source>
</reference>
<feature type="compositionally biased region" description="Basic and acidic residues" evidence="1">
    <location>
        <begin position="28"/>
        <end position="40"/>
    </location>
</feature>
<dbReference type="Proteomes" id="UP001321749">
    <property type="component" value="Unassembled WGS sequence"/>
</dbReference>
<dbReference type="Pfam" id="PF24587">
    <property type="entry name" value="DUF7612"/>
    <property type="match status" value="1"/>
</dbReference>
<feature type="region of interest" description="Disordered" evidence="1">
    <location>
        <begin position="1"/>
        <end position="160"/>
    </location>
</feature>
<feature type="compositionally biased region" description="Polar residues" evidence="1">
    <location>
        <begin position="337"/>
        <end position="353"/>
    </location>
</feature>
<sequence length="1172" mass="129605">MMENESPAVAMHDDGKNSKRGRLIGKIFGRDRDRERKGQNDENSVNDFLRGPSDTLQVAHAAPPTLTKLDTKSVSRYPNANHVRRPTDTTRPELAPQAQSYSPPKQKSNKKGLNVKFAITEPEVMGEGGDECEDPTMEIRNRRKPRLPPVAASATSARPTETFSARVALLEAQASGGSVEAPPPLRRSQTGFSTVSDESEPPPPVPVKSPAANTRLLGAPVAENDERRRSFIEVQQAQMRAAEGQAFARAVRAASGDMPKPVEESPSRSSPPTPLQHEPQSAITASPESAHLSQVQSHTNPPPVGTPPVPAKRRSQGAHPSPISSPVPPTPPETRRASPSKNILSPILQQPTSPDRFRNTPRLEQSPVILDSAASSTFNHPFSMSRQASKFTDREHGLVTSPSPLARESSSFGDVVAAAAEDALRTFVERTKHLFELFRLHAESVRPLIQCTPHELARGALWWFLTGRTALENAVRDRPTTPESQRKNEINKQQAYTDLAKGYWLLEEIMPDIVNSGRSPTDREAEEVRATLTSSLRKLAVSMKRNGFLPPEEAYLPQILDRTIWVEYPKLPQDIKLMLWGSSSLSLSNSEMATSGMSILETMPLGDSPSAFCFGRFKVDLFLMEQGRESQRLYLPCFISIVRPQSQADILFVAASQNGDVQLRISQNKHTGPTWEDVRWRAEKFILEVRLPRGFGIVIQCTQQAYSTLRSMFEFSNKLHANLYPRQDENLLFKSTLRSFQYLDGDQQARQFPKEAVANCEVAVFERLLREGAATGPRTFHRGYRVAVVTGPRTKTLSGVNQIYTPQTPIQFACARNEAKDPTISLKFDNGRLKGSMAMSFADEKEMVRLQSLLSGTVVNRDEQVYCSIPLSGVWFSERYGNTLDKGLVTLSGLGWNRVKVINSDGDGDRPDCVLADRLRVVYESKEGTLTDRINVAPGEFKIRLDVQNPNCMMIFRQPQVDATLAVGGASFPRDTAGLAHALSVLQQSASIRTLSFPKLEDLHKFETAITGFEVLYDGIASVFAIARRRMVVPIHKKWEAGATRIQIVQQDGVAQMLAFFEDFSHGKCMGFHLKGTDVYETFGKAGKSGLKLVDAKFPLPKMLPADQDGAQVAADAAFTCLDLPELPGEHDDLTIIFESEAERDRLVACLPAPVKGSSRLPNLKLKGRDKE</sequence>
<comment type="caution">
    <text evidence="6">The sequence shown here is derived from an EMBL/GenBank/DDBJ whole genome shotgun (WGS) entry which is preliminary data.</text>
</comment>